<evidence type="ECO:0000256" key="5">
    <source>
        <dbReference type="ARBA" id="ARBA00022771"/>
    </source>
</evidence>
<evidence type="ECO:0000259" key="11">
    <source>
        <dbReference type="PROSITE" id="PS51466"/>
    </source>
</evidence>
<evidence type="ECO:0000256" key="2">
    <source>
        <dbReference type="ARBA" id="ARBA00005383"/>
    </source>
</evidence>
<dbReference type="GO" id="GO:0000785">
    <property type="term" value="C:chromatin"/>
    <property type="evidence" value="ECO:0007669"/>
    <property type="project" value="TreeGrafter"/>
</dbReference>
<evidence type="ECO:0000256" key="7">
    <source>
        <dbReference type="ARBA" id="ARBA00022833"/>
    </source>
</evidence>
<dbReference type="Proteomes" id="UP000620104">
    <property type="component" value="Unassembled WGS sequence"/>
</dbReference>
<dbReference type="OrthoDB" id="28127at2759"/>
<evidence type="ECO:0000256" key="6">
    <source>
        <dbReference type="ARBA" id="ARBA00022786"/>
    </source>
</evidence>
<evidence type="ECO:0000256" key="3">
    <source>
        <dbReference type="ARBA" id="ARBA00022679"/>
    </source>
</evidence>
<dbReference type="PANTHER" id="PTHR10782:SF4">
    <property type="entry name" value="TONALLI, ISOFORM E"/>
    <property type="match status" value="1"/>
</dbReference>
<comment type="caution">
    <text evidence="12">The sequence shown here is derived from an EMBL/GenBank/DDBJ whole genome shotgun (WGS) entry which is preliminary data.</text>
</comment>
<feature type="compositionally biased region" description="Polar residues" evidence="9">
    <location>
        <begin position="543"/>
        <end position="552"/>
    </location>
</feature>
<dbReference type="GO" id="GO:0016925">
    <property type="term" value="P:protein sumoylation"/>
    <property type="evidence" value="ECO:0007669"/>
    <property type="project" value="UniProtKB-UniPathway"/>
</dbReference>
<keyword evidence="7" id="KW-0862">Zinc</keyword>
<evidence type="ECO:0000256" key="4">
    <source>
        <dbReference type="ARBA" id="ARBA00022723"/>
    </source>
</evidence>
<feature type="compositionally biased region" description="Low complexity" evidence="9">
    <location>
        <begin position="798"/>
        <end position="811"/>
    </location>
</feature>
<proteinExistence type="inferred from homology"/>
<evidence type="ECO:0000256" key="8">
    <source>
        <dbReference type="PROSITE-ProRule" id="PRU00452"/>
    </source>
</evidence>
<feature type="region of interest" description="Disordered" evidence="9">
    <location>
        <begin position="467"/>
        <end position="582"/>
    </location>
</feature>
<feature type="compositionally biased region" description="Basic and acidic residues" evidence="9">
    <location>
        <begin position="467"/>
        <end position="483"/>
    </location>
</feature>
<dbReference type="PANTHER" id="PTHR10782">
    <property type="entry name" value="ZINC FINGER MIZ DOMAIN-CONTAINING PROTEIN"/>
    <property type="match status" value="1"/>
</dbReference>
<evidence type="ECO:0000313" key="12">
    <source>
        <dbReference type="EMBL" id="GHJ89729.1"/>
    </source>
</evidence>
<dbReference type="GO" id="GO:0008270">
    <property type="term" value="F:zinc ion binding"/>
    <property type="evidence" value="ECO:0007669"/>
    <property type="project" value="UniProtKB-KW"/>
</dbReference>
<feature type="compositionally biased region" description="Pro residues" evidence="9">
    <location>
        <begin position="684"/>
        <end position="694"/>
    </location>
</feature>
<comment type="similarity">
    <text evidence="2">Belongs to the PIAS family.</text>
</comment>
<dbReference type="GO" id="GO:0061665">
    <property type="term" value="F:SUMO ligase activity"/>
    <property type="evidence" value="ECO:0007669"/>
    <property type="project" value="TreeGrafter"/>
</dbReference>
<dbReference type="Pfam" id="PF02891">
    <property type="entry name" value="zf-MIZ"/>
    <property type="match status" value="1"/>
</dbReference>
<dbReference type="InterPro" id="IPR023321">
    <property type="entry name" value="PINIT"/>
</dbReference>
<keyword evidence="4" id="KW-0479">Metal-binding</keyword>
<dbReference type="AlphaFoldDB" id="A0A8H3TZ27"/>
<evidence type="ECO:0000313" key="13">
    <source>
        <dbReference type="Proteomes" id="UP000620104"/>
    </source>
</evidence>
<feature type="region of interest" description="Disordered" evidence="9">
    <location>
        <begin position="745"/>
        <end position="825"/>
    </location>
</feature>
<gene>
    <name evidence="12" type="ORF">NliqN6_6131</name>
</gene>
<sequence>MAVPQGASDFAGLEEFCTNTVPSVTMDKLRQVIDVLNISHRSTIGYTIKKVGRKAELVSSIQDAVRAFKRSGNATGWRNFKSSWDAICNPWTQRPAPTFAKTIPTPVPASHAPPAATSHPSPYSSYLNGSSSYGYGYGAGNSTAAAVAPKYGYPRAAATTYNLISWKSSPGWKAIKALSDIYLLPAIEDGRNTERRNKIIALILYQADLDALNAPVVPGQPKKEVRLFCTSSDYYPTCIAAGQPAPLEFPYNSEITVDSKAVSFRKGLKGRANTAAPVALDGPTHPLKKYNMAQSNISMTHVGPSLNKKTKEPKKFFFQVCLTEVLPFDEMRRKIINGRKKPKADILAGMKASAAEDDIQLGSTKVSLKDPISYARIVNPARSDFCSHVQCFDVSQWVSVNETTPQYQCPTCERELRLDQIFIDGYFESILEACPDSVDEVIIEPDGEWHSEDNKFATPGWRSQLKEAAEAKANAPKKDKSHAEQPNGATSNGEVKREASSINEAQTNNKKMQDIVSLDDTDDEDDEPLLRQITRPGIRRIFSTDTNGNNSADRLPDTARYGSNIAGGPSDESSAPPPAGSAAAEPVIDLTLTDDEDEPSGLVLPAWAADIPGLAKADKRERSMSSMLEGEDRLALRRRLDCATETPAYEPGFRTSNTSSWPAGADAADVPSASPSTQSAPPSAAAPPAAPVLPAPTGTSGGSSGLKVRLTLPPRPRIDPLPLWMNEDSYRADNRNLREDNWLNASVGRGDRTHSTGTNSPVSVAVSPTPGLPRTGGEVSALPPGFSHTLRRVHVDTSPSSAASPAGSSSAEVNVQPNGEQSSDQ</sequence>
<dbReference type="Gene3D" id="2.60.120.780">
    <property type="entry name" value="PINIT domain"/>
    <property type="match status" value="1"/>
</dbReference>
<keyword evidence="13" id="KW-1185">Reference proteome</keyword>
<dbReference type="InterPro" id="IPR004181">
    <property type="entry name" value="Znf_MIZ"/>
</dbReference>
<protein>
    <submittedName>
        <fullName evidence="12">Uncharacterized protein</fullName>
    </submittedName>
</protein>
<evidence type="ECO:0000259" key="10">
    <source>
        <dbReference type="PROSITE" id="PS51044"/>
    </source>
</evidence>
<keyword evidence="3" id="KW-0808">Transferase</keyword>
<keyword evidence="5 8" id="KW-0863">Zinc-finger</keyword>
<feature type="domain" description="PINIT" evidence="11">
    <location>
        <begin position="148"/>
        <end position="326"/>
    </location>
</feature>
<name>A0A8H3TZ27_9TREE</name>
<feature type="compositionally biased region" description="Low complexity" evidence="9">
    <location>
        <begin position="566"/>
        <end position="582"/>
    </location>
</feature>
<accession>A0A8H3TZ27</accession>
<evidence type="ECO:0000256" key="1">
    <source>
        <dbReference type="ARBA" id="ARBA00004718"/>
    </source>
</evidence>
<dbReference type="Gene3D" id="3.30.40.10">
    <property type="entry name" value="Zinc/RING finger domain, C3HC4 (zinc finger)"/>
    <property type="match status" value="1"/>
</dbReference>
<reference evidence="12" key="1">
    <citation type="submission" date="2020-07" db="EMBL/GenBank/DDBJ databases">
        <title>Draft Genome Sequence of a Deep-Sea Yeast, Naganishia (Cryptococcus) liquefaciens strain N6.</title>
        <authorList>
            <person name="Han Y.W."/>
            <person name="Kajitani R."/>
            <person name="Morimoto H."/>
            <person name="Parhat M."/>
            <person name="Tsubouchi H."/>
            <person name="Bakenova O."/>
            <person name="Ogata M."/>
            <person name="Argunhan B."/>
            <person name="Aoki R."/>
            <person name="Kajiwara S."/>
            <person name="Itoh T."/>
            <person name="Iwasaki H."/>
        </authorList>
    </citation>
    <scope>NUCLEOTIDE SEQUENCE</scope>
    <source>
        <strain evidence="12">N6</strain>
    </source>
</reference>
<feature type="compositionally biased region" description="Acidic residues" evidence="9">
    <location>
        <begin position="517"/>
        <end position="527"/>
    </location>
</feature>
<dbReference type="InterPro" id="IPR013083">
    <property type="entry name" value="Znf_RING/FYVE/PHD"/>
</dbReference>
<feature type="compositionally biased region" description="Polar residues" evidence="9">
    <location>
        <begin position="500"/>
        <end position="510"/>
    </location>
</feature>
<dbReference type="InterPro" id="IPR038654">
    <property type="entry name" value="PINIT_sf"/>
</dbReference>
<keyword evidence="6" id="KW-0833">Ubl conjugation pathway</keyword>
<feature type="compositionally biased region" description="Low complexity" evidence="9">
    <location>
        <begin position="662"/>
        <end position="683"/>
    </location>
</feature>
<dbReference type="UniPathway" id="UPA00886"/>
<dbReference type="PROSITE" id="PS51044">
    <property type="entry name" value="ZF_SP_RING"/>
    <property type="match status" value="1"/>
</dbReference>
<feature type="compositionally biased region" description="Polar residues" evidence="9">
    <location>
        <begin position="812"/>
        <end position="825"/>
    </location>
</feature>
<comment type="pathway">
    <text evidence="1">Protein modification; protein sumoylation.</text>
</comment>
<dbReference type="Pfam" id="PF14324">
    <property type="entry name" value="PINIT"/>
    <property type="match status" value="1"/>
</dbReference>
<feature type="domain" description="SP-RING-type" evidence="10">
    <location>
        <begin position="355"/>
        <end position="436"/>
    </location>
</feature>
<dbReference type="EMBL" id="BLZA01000049">
    <property type="protein sequence ID" value="GHJ89729.1"/>
    <property type="molecule type" value="Genomic_DNA"/>
</dbReference>
<organism evidence="12 13">
    <name type="scientific">Naganishia liquefaciens</name>
    <dbReference type="NCBI Taxonomy" id="104408"/>
    <lineage>
        <taxon>Eukaryota</taxon>
        <taxon>Fungi</taxon>
        <taxon>Dikarya</taxon>
        <taxon>Basidiomycota</taxon>
        <taxon>Agaricomycotina</taxon>
        <taxon>Tremellomycetes</taxon>
        <taxon>Filobasidiales</taxon>
        <taxon>Filobasidiaceae</taxon>
        <taxon>Naganishia</taxon>
    </lineage>
</organism>
<dbReference type="PROSITE" id="PS51466">
    <property type="entry name" value="PINIT"/>
    <property type="match status" value="1"/>
</dbReference>
<feature type="region of interest" description="Disordered" evidence="9">
    <location>
        <begin position="647"/>
        <end position="716"/>
    </location>
</feature>
<evidence type="ECO:0000256" key="9">
    <source>
        <dbReference type="SAM" id="MobiDB-lite"/>
    </source>
</evidence>